<evidence type="ECO:0000313" key="1">
    <source>
        <dbReference type="EMBL" id="MDQ0394455.1"/>
    </source>
</evidence>
<dbReference type="EMBL" id="JAUSVK010000001">
    <property type="protein sequence ID" value="MDQ0394455.1"/>
    <property type="molecule type" value="Genomic_DNA"/>
</dbReference>
<dbReference type="Proteomes" id="UP001237448">
    <property type="component" value="Unassembled WGS sequence"/>
</dbReference>
<gene>
    <name evidence="1" type="ORF">J3R73_004247</name>
</gene>
<proteinExistence type="predicted"/>
<keyword evidence="2" id="KW-1185">Reference proteome</keyword>
<reference evidence="1 2" key="1">
    <citation type="submission" date="2023-07" db="EMBL/GenBank/DDBJ databases">
        <title>Genomic Encyclopedia of Type Strains, Phase IV (KMG-IV): sequencing the most valuable type-strain genomes for metagenomic binning, comparative biology and taxonomic classification.</title>
        <authorList>
            <person name="Goeker M."/>
        </authorList>
    </citation>
    <scope>NUCLEOTIDE SEQUENCE [LARGE SCALE GENOMIC DNA]</scope>
    <source>
        <strain evidence="1 2">DSM 5896</strain>
    </source>
</reference>
<name>A0ABU0FK76_9HYPH</name>
<organism evidence="1 2">
    <name type="scientific">Labrys monachus</name>
    <dbReference type="NCBI Taxonomy" id="217067"/>
    <lineage>
        <taxon>Bacteria</taxon>
        <taxon>Pseudomonadati</taxon>
        <taxon>Pseudomonadota</taxon>
        <taxon>Alphaproteobacteria</taxon>
        <taxon>Hyphomicrobiales</taxon>
        <taxon>Xanthobacteraceae</taxon>
        <taxon>Labrys</taxon>
    </lineage>
</organism>
<protein>
    <submittedName>
        <fullName evidence="1">Uncharacterized protein</fullName>
    </submittedName>
</protein>
<evidence type="ECO:0000313" key="2">
    <source>
        <dbReference type="Proteomes" id="UP001237448"/>
    </source>
</evidence>
<accession>A0ABU0FK76</accession>
<comment type="caution">
    <text evidence="1">The sequence shown here is derived from an EMBL/GenBank/DDBJ whole genome shotgun (WGS) entry which is preliminary data.</text>
</comment>
<sequence length="84" mass="9937">MKVTIRQKKELQLEAKLETVVSDEFIRFYYSNPNALLKYIEEEREDLLMVADWGARTKLPVETLCESERYQLVVAGEPVRRRFG</sequence>
<dbReference type="RefSeq" id="WP_307431507.1">
    <property type="nucleotide sequence ID" value="NZ_JAUSVK010000001.1"/>
</dbReference>